<keyword evidence="3" id="KW-1185">Reference proteome</keyword>
<evidence type="ECO:0000256" key="1">
    <source>
        <dbReference type="SAM" id="MobiDB-lite"/>
    </source>
</evidence>
<feature type="region of interest" description="Disordered" evidence="1">
    <location>
        <begin position="1"/>
        <end position="28"/>
    </location>
</feature>
<reference evidence="2" key="1">
    <citation type="submission" date="2022-04" db="EMBL/GenBank/DDBJ databases">
        <title>Carnegiea gigantea Genome sequencing and assembly v2.</title>
        <authorList>
            <person name="Copetti D."/>
            <person name="Sanderson M.J."/>
            <person name="Burquez A."/>
            <person name="Wojciechowski M.F."/>
        </authorList>
    </citation>
    <scope>NUCLEOTIDE SEQUENCE</scope>
    <source>
        <strain evidence="2">SGP5-SGP5p</strain>
        <tissue evidence="2">Aerial part</tissue>
    </source>
</reference>
<name>A0A9Q1K0X6_9CARY</name>
<evidence type="ECO:0000313" key="2">
    <source>
        <dbReference type="EMBL" id="KAJ8434738.1"/>
    </source>
</evidence>
<feature type="region of interest" description="Disordered" evidence="1">
    <location>
        <begin position="141"/>
        <end position="172"/>
    </location>
</feature>
<dbReference type="AlphaFoldDB" id="A0A9Q1K0X6"/>
<feature type="compositionally biased region" description="Low complexity" evidence="1">
    <location>
        <begin position="149"/>
        <end position="160"/>
    </location>
</feature>
<sequence length="240" mass="26064">MASSLSCAAIARPSEPTHPLRPPNAPTSRLITIRTSRRQLHSRISASSDGIEKESYLGMWKRAVDREKKEAEFLKIAENTNAIAGSDQIQESPDPVALEKKSHEFQKILEVPREERDRVQRMQVIDRAAAAIAAARALLKDNPPPRKVASSSSTRTAGSADNFRTQSPDGEPPMIFIFLPGGQGAFQSCNLGNDGPVGRLGKQVGKLADKHSNNGTLHLLLPICSHPVALCQPTYTDSNV</sequence>
<accession>A0A9Q1K0X6</accession>
<dbReference type="OrthoDB" id="1987514at2759"/>
<protein>
    <submittedName>
        <fullName evidence="2">Uncharacterized protein</fullName>
    </submittedName>
</protein>
<gene>
    <name evidence="2" type="ORF">Cgig2_001941</name>
</gene>
<organism evidence="2 3">
    <name type="scientific">Carnegiea gigantea</name>
    <dbReference type="NCBI Taxonomy" id="171969"/>
    <lineage>
        <taxon>Eukaryota</taxon>
        <taxon>Viridiplantae</taxon>
        <taxon>Streptophyta</taxon>
        <taxon>Embryophyta</taxon>
        <taxon>Tracheophyta</taxon>
        <taxon>Spermatophyta</taxon>
        <taxon>Magnoliopsida</taxon>
        <taxon>eudicotyledons</taxon>
        <taxon>Gunneridae</taxon>
        <taxon>Pentapetalae</taxon>
        <taxon>Caryophyllales</taxon>
        <taxon>Cactineae</taxon>
        <taxon>Cactaceae</taxon>
        <taxon>Cactoideae</taxon>
        <taxon>Echinocereeae</taxon>
        <taxon>Carnegiea</taxon>
    </lineage>
</organism>
<dbReference type="EMBL" id="JAKOGI010000455">
    <property type="protein sequence ID" value="KAJ8434738.1"/>
    <property type="molecule type" value="Genomic_DNA"/>
</dbReference>
<proteinExistence type="predicted"/>
<comment type="caution">
    <text evidence="2">The sequence shown here is derived from an EMBL/GenBank/DDBJ whole genome shotgun (WGS) entry which is preliminary data.</text>
</comment>
<dbReference type="Proteomes" id="UP001153076">
    <property type="component" value="Unassembled WGS sequence"/>
</dbReference>
<evidence type="ECO:0000313" key="3">
    <source>
        <dbReference type="Proteomes" id="UP001153076"/>
    </source>
</evidence>